<comment type="caution">
    <text evidence="2">The sequence shown here is derived from an EMBL/GenBank/DDBJ whole genome shotgun (WGS) entry which is preliminary data.</text>
</comment>
<dbReference type="Proteomes" id="UP000664132">
    <property type="component" value="Unassembled WGS sequence"/>
</dbReference>
<sequence>MAVDRLENLFLEILRTRQELFKWDIPNSADRQCDIDPQVHRNTEHIMWDVNEPNLTPVSFKDYTPIEAGDSDHDSDSDDDDHHDDSDSAESADETCPDDTDEANNGQDQQDEDAVEDSVGEASSERHGSVDDDGDSDEASMIDGVSDNGEDEQDQVHDESAPLPIYGGDASETHAAGEDSDADDLQVSGNDGESL</sequence>
<reference evidence="2" key="1">
    <citation type="submission" date="2021-02" db="EMBL/GenBank/DDBJ databases">
        <title>Genome sequence Cadophora malorum strain M34.</title>
        <authorList>
            <person name="Stefanovic E."/>
            <person name="Vu D."/>
            <person name="Scully C."/>
            <person name="Dijksterhuis J."/>
            <person name="Roader J."/>
            <person name="Houbraken J."/>
        </authorList>
    </citation>
    <scope>NUCLEOTIDE SEQUENCE</scope>
    <source>
        <strain evidence="2">M34</strain>
    </source>
</reference>
<feature type="compositionally biased region" description="Acidic residues" evidence="1">
    <location>
        <begin position="73"/>
        <end position="102"/>
    </location>
</feature>
<dbReference type="AlphaFoldDB" id="A0A8H8BVE9"/>
<organism evidence="2 3">
    <name type="scientific">Cadophora malorum</name>
    <dbReference type="NCBI Taxonomy" id="108018"/>
    <lineage>
        <taxon>Eukaryota</taxon>
        <taxon>Fungi</taxon>
        <taxon>Dikarya</taxon>
        <taxon>Ascomycota</taxon>
        <taxon>Pezizomycotina</taxon>
        <taxon>Leotiomycetes</taxon>
        <taxon>Helotiales</taxon>
        <taxon>Ploettnerulaceae</taxon>
        <taxon>Cadophora</taxon>
    </lineage>
</organism>
<evidence type="ECO:0000313" key="3">
    <source>
        <dbReference type="Proteomes" id="UP000664132"/>
    </source>
</evidence>
<feature type="compositionally biased region" description="Acidic residues" evidence="1">
    <location>
        <begin position="131"/>
        <end position="140"/>
    </location>
</feature>
<gene>
    <name evidence="2" type="ORF">IFR04_001691</name>
</gene>
<keyword evidence="3" id="KW-1185">Reference proteome</keyword>
<accession>A0A8H8BVE9</accession>
<dbReference type="EMBL" id="JAFJYH010000013">
    <property type="protein sequence ID" value="KAG4425124.1"/>
    <property type="molecule type" value="Genomic_DNA"/>
</dbReference>
<dbReference type="OrthoDB" id="62952at2759"/>
<feature type="compositionally biased region" description="Acidic residues" evidence="1">
    <location>
        <begin position="109"/>
        <end position="119"/>
    </location>
</feature>
<protein>
    <submittedName>
        <fullName evidence="2">Uncharacterized protein</fullName>
    </submittedName>
</protein>
<evidence type="ECO:0000313" key="2">
    <source>
        <dbReference type="EMBL" id="KAG4425124.1"/>
    </source>
</evidence>
<feature type="region of interest" description="Disordered" evidence="1">
    <location>
        <begin position="54"/>
        <end position="195"/>
    </location>
</feature>
<proteinExistence type="predicted"/>
<evidence type="ECO:0000256" key="1">
    <source>
        <dbReference type="SAM" id="MobiDB-lite"/>
    </source>
</evidence>
<name>A0A8H8BVE9_9HELO</name>